<protein>
    <submittedName>
        <fullName evidence="8">L-threonine aldolase</fullName>
    </submittedName>
</protein>
<keyword evidence="5" id="KW-0456">Lyase</keyword>
<dbReference type="FunFam" id="3.90.1150.10:FF:000041">
    <property type="entry name" value="Low-specificity L-threonine aldolase"/>
    <property type="match status" value="1"/>
</dbReference>
<gene>
    <name evidence="8" type="ORF">SAMN07250955_101255</name>
</gene>
<comment type="similarity">
    <text evidence="2">Belongs to the threonine aldolase family.</text>
</comment>
<evidence type="ECO:0000313" key="9">
    <source>
        <dbReference type="Proteomes" id="UP000197065"/>
    </source>
</evidence>
<dbReference type="Gene3D" id="3.90.1150.10">
    <property type="entry name" value="Aspartate Aminotransferase, domain 1"/>
    <property type="match status" value="1"/>
</dbReference>
<dbReference type="GO" id="GO:0006545">
    <property type="term" value="P:glycine biosynthetic process"/>
    <property type="evidence" value="ECO:0007669"/>
    <property type="project" value="TreeGrafter"/>
</dbReference>
<name>A0A212PZJ8_9PROT</name>
<evidence type="ECO:0000256" key="6">
    <source>
        <dbReference type="PIRSR" id="PIRSR017617-1"/>
    </source>
</evidence>
<dbReference type="PANTHER" id="PTHR48097">
    <property type="entry name" value="L-THREONINE ALDOLASE-RELATED"/>
    <property type="match status" value="1"/>
</dbReference>
<dbReference type="InterPro" id="IPR015424">
    <property type="entry name" value="PyrdxlP-dep_Trfase"/>
</dbReference>
<evidence type="ECO:0000256" key="4">
    <source>
        <dbReference type="ARBA" id="ARBA00022898"/>
    </source>
</evidence>
<evidence type="ECO:0000256" key="3">
    <source>
        <dbReference type="ARBA" id="ARBA00011881"/>
    </source>
</evidence>
<comment type="subunit">
    <text evidence="3">Homotetramer.</text>
</comment>
<dbReference type="AlphaFoldDB" id="A0A212PZJ8"/>
<accession>A0A212PZJ8</accession>
<comment type="cofactor">
    <cofactor evidence="1">
        <name>pyridoxal 5'-phosphate</name>
        <dbReference type="ChEBI" id="CHEBI:597326"/>
    </cofactor>
</comment>
<evidence type="ECO:0000256" key="5">
    <source>
        <dbReference type="ARBA" id="ARBA00023239"/>
    </source>
</evidence>
<dbReference type="GO" id="GO:0005829">
    <property type="term" value="C:cytosol"/>
    <property type="evidence" value="ECO:0007669"/>
    <property type="project" value="TreeGrafter"/>
</dbReference>
<dbReference type="PANTHER" id="PTHR48097:SF9">
    <property type="entry name" value="L-THREONINE ALDOLASE"/>
    <property type="match status" value="1"/>
</dbReference>
<organism evidence="8 9">
    <name type="scientific">Arboricoccus pini</name>
    <dbReference type="NCBI Taxonomy" id="1963835"/>
    <lineage>
        <taxon>Bacteria</taxon>
        <taxon>Pseudomonadati</taxon>
        <taxon>Pseudomonadota</taxon>
        <taxon>Alphaproteobacteria</taxon>
        <taxon>Geminicoccales</taxon>
        <taxon>Geminicoccaceae</taxon>
        <taxon>Arboricoccus</taxon>
    </lineage>
</organism>
<evidence type="ECO:0000313" key="8">
    <source>
        <dbReference type="EMBL" id="SNB52450.1"/>
    </source>
</evidence>
<feature type="modified residue" description="N6-(pyridoxal phosphate)lysine" evidence="6">
    <location>
        <position position="202"/>
    </location>
</feature>
<evidence type="ECO:0000256" key="2">
    <source>
        <dbReference type="ARBA" id="ARBA00006966"/>
    </source>
</evidence>
<dbReference type="GO" id="GO:0006567">
    <property type="term" value="P:L-threonine catabolic process"/>
    <property type="evidence" value="ECO:0007669"/>
    <property type="project" value="TreeGrafter"/>
</dbReference>
<dbReference type="GO" id="GO:0008732">
    <property type="term" value="F:L-allo-threonine aldolase activity"/>
    <property type="evidence" value="ECO:0007669"/>
    <property type="project" value="TreeGrafter"/>
</dbReference>
<dbReference type="InterPro" id="IPR015422">
    <property type="entry name" value="PyrdxlP-dep_Trfase_small"/>
</dbReference>
<evidence type="ECO:0000259" key="7">
    <source>
        <dbReference type="Pfam" id="PF01212"/>
    </source>
</evidence>
<reference evidence="8 9" key="1">
    <citation type="submission" date="2017-06" db="EMBL/GenBank/DDBJ databases">
        <authorList>
            <person name="Kim H.J."/>
            <person name="Triplett B.A."/>
        </authorList>
    </citation>
    <scope>NUCLEOTIDE SEQUENCE [LARGE SCALE GENOMIC DNA]</scope>
    <source>
        <strain evidence="8 9">B29T1</strain>
    </source>
</reference>
<dbReference type="InterPro" id="IPR001597">
    <property type="entry name" value="ArAA_b-elim_lyase/Thr_aldolase"/>
</dbReference>
<dbReference type="FunFam" id="3.40.640.10:FF:000030">
    <property type="entry name" value="Low-specificity L-threonine aldolase"/>
    <property type="match status" value="1"/>
</dbReference>
<proteinExistence type="inferred from homology"/>
<dbReference type="EMBL" id="FYEH01000001">
    <property type="protein sequence ID" value="SNB52450.1"/>
    <property type="molecule type" value="Genomic_DNA"/>
</dbReference>
<dbReference type="PIRSF" id="PIRSF017617">
    <property type="entry name" value="Thr_aldolase"/>
    <property type="match status" value="1"/>
</dbReference>
<dbReference type="InterPro" id="IPR023603">
    <property type="entry name" value="Low_specificity_L-TA-like"/>
</dbReference>
<dbReference type="Pfam" id="PF01212">
    <property type="entry name" value="Beta_elim_lyase"/>
    <property type="match status" value="1"/>
</dbReference>
<dbReference type="Proteomes" id="UP000197065">
    <property type="component" value="Unassembled WGS sequence"/>
</dbReference>
<dbReference type="InterPro" id="IPR015421">
    <property type="entry name" value="PyrdxlP-dep_Trfase_major"/>
</dbReference>
<keyword evidence="4" id="KW-0663">Pyridoxal phosphate</keyword>
<dbReference type="SUPFAM" id="SSF53383">
    <property type="entry name" value="PLP-dependent transferases"/>
    <property type="match status" value="1"/>
</dbReference>
<feature type="domain" description="Aromatic amino acid beta-eliminating lyase/threonine aldolase" evidence="7">
    <location>
        <begin position="6"/>
        <end position="289"/>
    </location>
</feature>
<dbReference type="NCBIfam" id="NF041359">
    <property type="entry name" value="GntG_guanitoxin"/>
    <property type="match status" value="1"/>
</dbReference>
<sequence length="341" mass="36020">MQEPIDLFSDTRTKPTKAMREVMATALVGDEQVFEDPSVNELCARTADLLGKERAMFLPSGTMCNQIAIAVRCRLGEAVYLDCTAHPLTAEAGGPAALAGVILAALPGERGVFTGPQLEAALAGPNRNKPRARLVSVEQTSNFGGGRVWRLDELDAVCSVAAKAGVGTHMDGARLMNAVVASGVPAGRQVRDFDTCWLDFSKGLGAPVGAVLAGSADFIEEAWRFKQMLGGAMRQAGILAAACTYALDHHVERLAEDHENARRLADGLATIKGITLDPATIETNLVFFEIEGDAQSFVKALAKEGIRMGAMGARIVRAVTHLDIDKAGIDRAIAAAARVLA</sequence>
<dbReference type="Gene3D" id="3.40.640.10">
    <property type="entry name" value="Type I PLP-dependent aspartate aminotransferase-like (Major domain)"/>
    <property type="match status" value="1"/>
</dbReference>
<dbReference type="RefSeq" id="WP_243389657.1">
    <property type="nucleotide sequence ID" value="NZ_FYEH01000001.1"/>
</dbReference>
<keyword evidence="9" id="KW-1185">Reference proteome</keyword>
<evidence type="ECO:0000256" key="1">
    <source>
        <dbReference type="ARBA" id="ARBA00001933"/>
    </source>
</evidence>